<organism evidence="2 3">
    <name type="scientific">Alteribacillus bidgolensis</name>
    <dbReference type="NCBI Taxonomy" id="930129"/>
    <lineage>
        <taxon>Bacteria</taxon>
        <taxon>Bacillati</taxon>
        <taxon>Bacillota</taxon>
        <taxon>Bacilli</taxon>
        <taxon>Bacillales</taxon>
        <taxon>Bacillaceae</taxon>
        <taxon>Alteribacillus</taxon>
    </lineage>
</organism>
<dbReference type="Pfam" id="PF14151">
    <property type="entry name" value="YfhD"/>
    <property type="match status" value="1"/>
</dbReference>
<feature type="compositionally biased region" description="Basic and acidic residues" evidence="1">
    <location>
        <begin position="47"/>
        <end position="66"/>
    </location>
</feature>
<name>A0A1G8MFW7_9BACI</name>
<feature type="compositionally biased region" description="Acidic residues" evidence="1">
    <location>
        <begin position="31"/>
        <end position="46"/>
    </location>
</feature>
<reference evidence="2 3" key="1">
    <citation type="submission" date="2016-10" db="EMBL/GenBank/DDBJ databases">
        <authorList>
            <person name="de Groot N.N."/>
        </authorList>
    </citation>
    <scope>NUCLEOTIDE SEQUENCE [LARGE SCALE GENOMIC DNA]</scope>
    <source>
        <strain evidence="3">P4B,CCM 7963,CECT 7998,DSM 25260,IBRC-M 10614,KCTC 13821</strain>
    </source>
</reference>
<gene>
    <name evidence="2" type="ORF">SAMN05216352_11028</name>
</gene>
<evidence type="ECO:0000256" key="1">
    <source>
        <dbReference type="SAM" id="MobiDB-lite"/>
    </source>
</evidence>
<sequence length="66" mass="7603">MTRGQTRNNKHKNKARLSQTPKKDIVANDGLDVEYSEELADTDDLEAQERAREADKRAHNRPLDEI</sequence>
<feature type="region of interest" description="Disordered" evidence="1">
    <location>
        <begin position="1"/>
        <end position="66"/>
    </location>
</feature>
<dbReference type="OrthoDB" id="2973490at2"/>
<keyword evidence="3" id="KW-1185">Reference proteome</keyword>
<proteinExistence type="predicted"/>
<dbReference type="InterPro" id="IPR025435">
    <property type="entry name" value="YfhD-like"/>
</dbReference>
<dbReference type="RefSeq" id="WP_091586729.1">
    <property type="nucleotide sequence ID" value="NZ_FNDU01000010.1"/>
</dbReference>
<dbReference type="AlphaFoldDB" id="A0A1G8MFW7"/>
<accession>A0A1G8MFW7</accession>
<protein>
    <submittedName>
        <fullName evidence="2">YfhD-like protein</fullName>
    </submittedName>
</protein>
<evidence type="ECO:0000313" key="2">
    <source>
        <dbReference type="EMBL" id="SDI66854.1"/>
    </source>
</evidence>
<dbReference type="STRING" id="930129.SAMN05216352_11028"/>
<dbReference type="Proteomes" id="UP000199017">
    <property type="component" value="Unassembled WGS sequence"/>
</dbReference>
<evidence type="ECO:0000313" key="3">
    <source>
        <dbReference type="Proteomes" id="UP000199017"/>
    </source>
</evidence>
<dbReference type="EMBL" id="FNDU01000010">
    <property type="protein sequence ID" value="SDI66854.1"/>
    <property type="molecule type" value="Genomic_DNA"/>
</dbReference>